<keyword evidence="3 9" id="KW-0812">Transmembrane</keyword>
<evidence type="ECO:0000256" key="4">
    <source>
        <dbReference type="ARBA" id="ARBA00022989"/>
    </source>
</evidence>
<name>A0A4W3GT48_CALMI</name>
<feature type="transmembrane region" description="Helical" evidence="9">
    <location>
        <begin position="226"/>
        <end position="252"/>
    </location>
</feature>
<evidence type="ECO:0000256" key="6">
    <source>
        <dbReference type="ARBA" id="ARBA00023136"/>
    </source>
</evidence>
<reference evidence="12" key="3">
    <citation type="journal article" date="2014" name="Nature">
        <title>Elephant shark genome provides unique insights into gnathostome evolution.</title>
        <authorList>
            <consortium name="International Elephant Shark Genome Sequencing Consortium"/>
            <person name="Venkatesh B."/>
            <person name="Lee A.P."/>
            <person name="Ravi V."/>
            <person name="Maurya A.K."/>
            <person name="Lian M.M."/>
            <person name="Swann J.B."/>
            <person name="Ohta Y."/>
            <person name="Flajnik M.F."/>
            <person name="Sutoh Y."/>
            <person name="Kasahara M."/>
            <person name="Hoon S."/>
            <person name="Gangu V."/>
            <person name="Roy S.W."/>
            <person name="Irimia M."/>
            <person name="Korzh V."/>
            <person name="Kondrychyn I."/>
            <person name="Lim Z.W."/>
            <person name="Tay B.H."/>
            <person name="Tohari S."/>
            <person name="Kong K.W."/>
            <person name="Ho S."/>
            <person name="Lorente-Galdos B."/>
            <person name="Quilez J."/>
            <person name="Marques-Bonet T."/>
            <person name="Raney B.J."/>
            <person name="Ingham P.W."/>
            <person name="Tay A."/>
            <person name="Hillier L.W."/>
            <person name="Minx P."/>
            <person name="Boehm T."/>
            <person name="Wilson R.K."/>
            <person name="Brenner S."/>
            <person name="Warren W.C."/>
        </authorList>
    </citation>
    <scope>NUCLEOTIDE SEQUENCE [LARGE SCALE GENOMIC DNA]</scope>
</reference>
<evidence type="ECO:0000256" key="5">
    <source>
        <dbReference type="ARBA" id="ARBA00023040"/>
    </source>
</evidence>
<evidence type="ECO:0000313" key="12">
    <source>
        <dbReference type="Proteomes" id="UP000314986"/>
    </source>
</evidence>
<sequence length="364" mass="42061">MEFEFWRRLLPHSTAFSSSTLSDLFQSNILAIVILCRGRCGLSKCISRYLVAMTVADLMAVIITVIFVRIVYFHFPNSFVSITHICRLISFLDCTTRSMSVWLTVAFTFDRYVAFCCPKFKTKYCTEKTALRVIAVLALIFFVENFPWYFVYVPQYIVNDTPSGCQYKPSYQTSLSWIVFDWLHVILTPFLPFVLILLRLRRNSDGDRNRGASGSDPEMRKRKKSIILLFAVSANFILLWITFVLFFLYWRISKINYYTGYNDPLYIIWRTAFMLVYLSCCTNTCIYAVTQTKFRAEIRKACLCCSVSVCVSVCVRFYVQMCVSVCGWMWVCASAYILVSFCGSACVFVYVCVVSVSVWVCLCV</sequence>
<feature type="transmembrane region" description="Helical" evidence="9">
    <location>
        <begin position="301"/>
        <end position="330"/>
    </location>
</feature>
<keyword evidence="7" id="KW-0675">Receptor</keyword>
<dbReference type="Ensembl" id="ENSCMIT00000001238.1">
    <property type="protein sequence ID" value="ENSCMIP00000001179.1"/>
    <property type="gene ID" value="ENSCMIG00000000792.1"/>
</dbReference>
<dbReference type="GO" id="GO:0005886">
    <property type="term" value="C:plasma membrane"/>
    <property type="evidence" value="ECO:0007669"/>
    <property type="project" value="UniProtKB-SubCell"/>
</dbReference>
<keyword evidence="12" id="KW-1185">Reference proteome</keyword>
<feature type="transmembrane region" description="Helical" evidence="9">
    <location>
        <begin position="129"/>
        <end position="150"/>
    </location>
</feature>
<feature type="transmembrane region" description="Helical" evidence="9">
    <location>
        <begin position="99"/>
        <end position="117"/>
    </location>
</feature>
<reference evidence="11" key="5">
    <citation type="submission" date="2025-09" db="UniProtKB">
        <authorList>
            <consortium name="Ensembl"/>
        </authorList>
    </citation>
    <scope>IDENTIFICATION</scope>
</reference>
<dbReference type="InterPro" id="IPR017452">
    <property type="entry name" value="GPCR_Rhodpsn_7TM"/>
</dbReference>
<dbReference type="GO" id="GO:0004930">
    <property type="term" value="F:G protein-coupled receptor activity"/>
    <property type="evidence" value="ECO:0007669"/>
    <property type="project" value="UniProtKB-KW"/>
</dbReference>
<evidence type="ECO:0000256" key="7">
    <source>
        <dbReference type="ARBA" id="ARBA00023170"/>
    </source>
</evidence>
<dbReference type="Proteomes" id="UP000314986">
    <property type="component" value="Unassembled WGS sequence"/>
</dbReference>
<dbReference type="Pfam" id="PF00001">
    <property type="entry name" value="7tm_1"/>
    <property type="match status" value="1"/>
</dbReference>
<feature type="transmembrane region" description="Helical" evidence="9">
    <location>
        <begin position="49"/>
        <end position="72"/>
    </location>
</feature>
<feature type="transmembrane region" description="Helical" evidence="9">
    <location>
        <begin position="336"/>
        <end position="362"/>
    </location>
</feature>
<keyword evidence="2" id="KW-1003">Cell membrane</keyword>
<dbReference type="SUPFAM" id="SSF81321">
    <property type="entry name" value="Family A G protein-coupled receptor-like"/>
    <property type="match status" value="1"/>
</dbReference>
<dbReference type="Gene3D" id="1.20.1070.10">
    <property type="entry name" value="Rhodopsin 7-helix transmembrane proteins"/>
    <property type="match status" value="1"/>
</dbReference>
<reference evidence="11" key="4">
    <citation type="submission" date="2025-08" db="UniProtKB">
        <authorList>
            <consortium name="Ensembl"/>
        </authorList>
    </citation>
    <scope>IDENTIFICATION</scope>
</reference>
<keyword evidence="5" id="KW-0297">G-protein coupled receptor</keyword>
<feature type="transmembrane region" description="Helical" evidence="9">
    <location>
        <begin position="267"/>
        <end position="289"/>
    </location>
</feature>
<dbReference type="InterPro" id="IPR052477">
    <property type="entry name" value="Orphan_GPCR1"/>
</dbReference>
<evidence type="ECO:0000256" key="3">
    <source>
        <dbReference type="ARBA" id="ARBA00022692"/>
    </source>
</evidence>
<evidence type="ECO:0000256" key="1">
    <source>
        <dbReference type="ARBA" id="ARBA00004651"/>
    </source>
</evidence>
<dbReference type="PRINTS" id="PR00237">
    <property type="entry name" value="GPCRRHODOPSN"/>
</dbReference>
<feature type="domain" description="G-protein coupled receptors family 1 profile" evidence="10">
    <location>
        <begin position="27"/>
        <end position="287"/>
    </location>
</feature>
<organism evidence="11 12">
    <name type="scientific">Callorhinchus milii</name>
    <name type="common">Ghost shark</name>
    <dbReference type="NCBI Taxonomy" id="7868"/>
    <lineage>
        <taxon>Eukaryota</taxon>
        <taxon>Metazoa</taxon>
        <taxon>Chordata</taxon>
        <taxon>Craniata</taxon>
        <taxon>Vertebrata</taxon>
        <taxon>Chondrichthyes</taxon>
        <taxon>Holocephali</taxon>
        <taxon>Chimaeriformes</taxon>
        <taxon>Callorhinchidae</taxon>
        <taxon>Callorhinchus</taxon>
    </lineage>
</organism>
<dbReference type="InterPro" id="IPR000276">
    <property type="entry name" value="GPCR_Rhodpsn"/>
</dbReference>
<proteinExistence type="predicted"/>
<evidence type="ECO:0000256" key="2">
    <source>
        <dbReference type="ARBA" id="ARBA00022475"/>
    </source>
</evidence>
<dbReference type="PROSITE" id="PS50262">
    <property type="entry name" value="G_PROTEIN_RECEP_F1_2"/>
    <property type="match status" value="1"/>
</dbReference>
<protein>
    <recommendedName>
        <fullName evidence="10">G-protein coupled receptors family 1 profile domain-containing protein</fullName>
    </recommendedName>
</protein>
<evidence type="ECO:0000313" key="11">
    <source>
        <dbReference type="Ensembl" id="ENSCMIP00000001179.1"/>
    </source>
</evidence>
<evidence type="ECO:0000256" key="9">
    <source>
        <dbReference type="SAM" id="Phobius"/>
    </source>
</evidence>
<accession>A0A4W3GT48</accession>
<keyword evidence="8" id="KW-0807">Transducer</keyword>
<reference evidence="12" key="2">
    <citation type="journal article" date="2007" name="PLoS Biol.">
        <title>Survey sequencing and comparative analysis of the elephant shark (Callorhinchus milii) genome.</title>
        <authorList>
            <person name="Venkatesh B."/>
            <person name="Kirkness E.F."/>
            <person name="Loh Y.H."/>
            <person name="Halpern A.L."/>
            <person name="Lee A.P."/>
            <person name="Johnson J."/>
            <person name="Dandona N."/>
            <person name="Viswanathan L.D."/>
            <person name="Tay A."/>
            <person name="Venter J.C."/>
            <person name="Strausberg R.L."/>
            <person name="Brenner S."/>
        </authorList>
    </citation>
    <scope>NUCLEOTIDE SEQUENCE [LARGE SCALE GENOMIC DNA]</scope>
</reference>
<dbReference type="PANTHER" id="PTHR46272:SF6">
    <property type="entry name" value="G-PROTEIN COUPLED RECEPTOR 139-RELATED"/>
    <property type="match status" value="1"/>
</dbReference>
<dbReference type="AlphaFoldDB" id="A0A4W3GT48"/>
<dbReference type="PANTHER" id="PTHR46272">
    <property type="entry name" value="G_PROTEIN_RECEP_F1_2 DOMAIN-CONTAINING PROTEIN"/>
    <property type="match status" value="1"/>
</dbReference>
<evidence type="ECO:0000256" key="8">
    <source>
        <dbReference type="ARBA" id="ARBA00023224"/>
    </source>
</evidence>
<reference evidence="12" key="1">
    <citation type="journal article" date="2006" name="Science">
        <title>Ancient noncoding elements conserved in the human genome.</title>
        <authorList>
            <person name="Venkatesh B."/>
            <person name="Kirkness E.F."/>
            <person name="Loh Y.H."/>
            <person name="Halpern A.L."/>
            <person name="Lee A.P."/>
            <person name="Johnson J."/>
            <person name="Dandona N."/>
            <person name="Viswanathan L.D."/>
            <person name="Tay A."/>
            <person name="Venter J.C."/>
            <person name="Strausberg R.L."/>
            <person name="Brenner S."/>
        </authorList>
    </citation>
    <scope>NUCLEOTIDE SEQUENCE [LARGE SCALE GENOMIC DNA]</scope>
</reference>
<evidence type="ECO:0000259" key="10">
    <source>
        <dbReference type="PROSITE" id="PS50262"/>
    </source>
</evidence>
<dbReference type="GeneTree" id="ENSGT00970000196759"/>
<comment type="subcellular location">
    <subcellularLocation>
        <location evidence="1">Cell membrane</location>
        <topology evidence="1">Multi-pass membrane protein</topology>
    </subcellularLocation>
</comment>
<keyword evidence="4 9" id="KW-1133">Transmembrane helix</keyword>
<dbReference type="InParanoid" id="A0A4W3GT48"/>
<keyword evidence="6 9" id="KW-0472">Membrane</keyword>
<feature type="transmembrane region" description="Helical" evidence="9">
    <location>
        <begin position="177"/>
        <end position="200"/>
    </location>
</feature>